<dbReference type="InterPro" id="IPR036570">
    <property type="entry name" value="HORMA_dom_sf"/>
</dbReference>
<evidence type="ECO:0000256" key="1">
    <source>
        <dbReference type="ARBA" id="ARBA00001255"/>
    </source>
</evidence>
<protein>
    <recommendedName>
        <fullName evidence="3 8">Alpha-galactosidase</fullName>
        <ecNumber evidence="3 8">3.2.1.22</ecNumber>
    </recommendedName>
    <alternativeName>
        <fullName evidence="8">Melibiase</fullName>
    </alternativeName>
</protein>
<evidence type="ECO:0000256" key="3">
    <source>
        <dbReference type="ARBA" id="ARBA00012755"/>
    </source>
</evidence>
<keyword evidence="7 8" id="KW-0326">Glycosidase</keyword>
<evidence type="ECO:0000256" key="2">
    <source>
        <dbReference type="ARBA" id="ARBA00009743"/>
    </source>
</evidence>
<keyword evidence="11" id="KW-1185">Reference proteome</keyword>
<evidence type="ECO:0000256" key="7">
    <source>
        <dbReference type="ARBA" id="ARBA00023295"/>
    </source>
</evidence>
<evidence type="ECO:0000256" key="4">
    <source>
        <dbReference type="ARBA" id="ARBA00022729"/>
    </source>
</evidence>
<name>A0AAW1PQ17_9CHLO</name>
<dbReference type="GO" id="GO:0005995">
    <property type="term" value="P:melibiose catabolic process"/>
    <property type="evidence" value="ECO:0007669"/>
    <property type="project" value="UniProtKB-ARBA"/>
</dbReference>
<dbReference type="Pfam" id="PF02301">
    <property type="entry name" value="HORMA"/>
    <property type="match status" value="1"/>
</dbReference>
<evidence type="ECO:0000313" key="10">
    <source>
        <dbReference type="EMBL" id="KAK9811915.1"/>
    </source>
</evidence>
<dbReference type="PANTHER" id="PTHR11452:SF75">
    <property type="entry name" value="ALPHA-GALACTOSIDASE MEL1"/>
    <property type="match status" value="1"/>
</dbReference>
<dbReference type="PROSITE" id="PS50815">
    <property type="entry name" value="HORMA"/>
    <property type="match status" value="1"/>
</dbReference>
<dbReference type="FunFam" id="3.20.20.70:FF:000202">
    <property type="entry name" value="Alpha-galactosidase"/>
    <property type="match status" value="1"/>
</dbReference>
<dbReference type="InterPro" id="IPR002241">
    <property type="entry name" value="Glyco_hydro_27"/>
</dbReference>
<sequence length="603" mass="67092">MGYNTWNCFGGEINETLIQTTADLMVDLGLAKAGYKYLVVDDAWSNPQRGPKSDLQANSQRFPSGMAKLAEHIHSKGLKFGMYSDAGGLTCMGYPGSRGHEEQDAESFASWGVDYLKYDNCFAPASDWVVDRYMAMRDALNKTGRPILYSLCDWGVGDPWLWAPKVGNSWRTTGDIANNWDAMLRCLDNTVGLSRFAGPGGWNDPDMLEVGNGQLTYNEERAHFALWALLKSPLLIGADLRTLSKSALSVLTAAEVIAANQDPLGVAGDLIWKEGPIEVYAGPLQGGDRAVVLFNRHVDGTQYPHSNITGRQAQAMAQAQAEITSTESLELVRCLLRVSINQVAYMRGPFGDKSFKCVDMHGMQLQMLLPKDAETKRLVDWIELGVTDALKQKYLKTLYFGISTDPEGTSLLEEYIFSFKYDADGHVTLDINHGKDETFTTASQKANHSSVKYQVCRLMHVLVQICQTLDNVPTERYIFMRLACNESTPEEYEPPYFKSHEQQNAPHFVRKPFSKHVGDVLTNHHAVSLNVKSVLDACDGEAMDRTPKKRKDTMVLMTEPQDDVEIECDNGDEDGTGADDAQIHALKSWCFNFSSQSKKDLAK</sequence>
<dbReference type="Gene3D" id="3.30.900.10">
    <property type="entry name" value="HORMA domain"/>
    <property type="match status" value="1"/>
</dbReference>
<evidence type="ECO:0000256" key="5">
    <source>
        <dbReference type="ARBA" id="ARBA00022801"/>
    </source>
</evidence>
<dbReference type="InterPro" id="IPR013780">
    <property type="entry name" value="Glyco_hydro_b"/>
</dbReference>
<keyword evidence="5 8" id="KW-0378">Hydrolase</keyword>
<gene>
    <name evidence="10" type="ORF">WJX72_012363</name>
</gene>
<evidence type="ECO:0000256" key="8">
    <source>
        <dbReference type="RuleBase" id="RU361168"/>
    </source>
</evidence>
<proteinExistence type="inferred from homology"/>
<dbReference type="SUPFAM" id="SSF51011">
    <property type="entry name" value="Glycosyl hydrolase domain"/>
    <property type="match status" value="1"/>
</dbReference>
<dbReference type="Pfam" id="PF16499">
    <property type="entry name" value="Melibiase_2"/>
    <property type="match status" value="1"/>
</dbReference>
<dbReference type="EMBL" id="JALJOR010000009">
    <property type="protein sequence ID" value="KAK9811915.1"/>
    <property type="molecule type" value="Genomic_DNA"/>
</dbReference>
<keyword evidence="6 8" id="KW-1015">Disulfide bond</keyword>
<dbReference type="AlphaFoldDB" id="A0AAW1PQ17"/>
<feature type="domain" description="HORMA" evidence="9">
    <location>
        <begin position="326"/>
        <end position="531"/>
    </location>
</feature>
<reference evidence="10 11" key="1">
    <citation type="journal article" date="2024" name="Nat. Commun.">
        <title>Phylogenomics reveals the evolutionary origins of lichenization in chlorophyte algae.</title>
        <authorList>
            <person name="Puginier C."/>
            <person name="Libourel C."/>
            <person name="Otte J."/>
            <person name="Skaloud P."/>
            <person name="Haon M."/>
            <person name="Grisel S."/>
            <person name="Petersen M."/>
            <person name="Berrin J.G."/>
            <person name="Delaux P.M."/>
            <person name="Dal Grande F."/>
            <person name="Keller J."/>
        </authorList>
    </citation>
    <scope>NUCLEOTIDE SEQUENCE [LARGE SCALE GENOMIC DNA]</scope>
    <source>
        <strain evidence="10 11">SAG 2043</strain>
    </source>
</reference>
<dbReference type="InterPro" id="IPR017853">
    <property type="entry name" value="GH"/>
</dbReference>
<dbReference type="SUPFAM" id="SSF51445">
    <property type="entry name" value="(Trans)glycosidases"/>
    <property type="match status" value="1"/>
</dbReference>
<evidence type="ECO:0000259" key="9">
    <source>
        <dbReference type="PROSITE" id="PS50815"/>
    </source>
</evidence>
<comment type="caution">
    <text evidence="10">The sequence shown here is derived from an EMBL/GenBank/DDBJ whole genome shotgun (WGS) entry which is preliminary data.</text>
</comment>
<dbReference type="SUPFAM" id="SSF56019">
    <property type="entry name" value="The spindle assembly checkpoint protein mad2"/>
    <property type="match status" value="1"/>
</dbReference>
<dbReference type="PRINTS" id="PR00740">
    <property type="entry name" value="GLHYDRLASE27"/>
</dbReference>
<comment type="catalytic activity">
    <reaction evidence="1 8">
        <text>Hydrolysis of terminal, non-reducing alpha-D-galactose residues in alpha-D-galactosides, including galactose oligosaccharides, galactomannans and galactolipids.</text>
        <dbReference type="EC" id="3.2.1.22"/>
    </reaction>
</comment>
<organism evidence="10 11">
    <name type="scientific">[Myrmecia] bisecta</name>
    <dbReference type="NCBI Taxonomy" id="41462"/>
    <lineage>
        <taxon>Eukaryota</taxon>
        <taxon>Viridiplantae</taxon>
        <taxon>Chlorophyta</taxon>
        <taxon>core chlorophytes</taxon>
        <taxon>Trebouxiophyceae</taxon>
        <taxon>Trebouxiales</taxon>
        <taxon>Trebouxiaceae</taxon>
        <taxon>Myrmecia</taxon>
    </lineage>
</organism>
<evidence type="ECO:0000256" key="6">
    <source>
        <dbReference type="ARBA" id="ARBA00023157"/>
    </source>
</evidence>
<dbReference type="InterPro" id="IPR003511">
    <property type="entry name" value="HORMA_dom"/>
</dbReference>
<accession>A0AAW1PQ17</accession>
<dbReference type="GO" id="GO:0004557">
    <property type="term" value="F:alpha-galactosidase activity"/>
    <property type="evidence" value="ECO:0007669"/>
    <property type="project" value="UniProtKB-EC"/>
</dbReference>
<dbReference type="EC" id="3.2.1.22" evidence="3 8"/>
<dbReference type="Gene3D" id="3.20.20.70">
    <property type="entry name" value="Aldolase class I"/>
    <property type="match status" value="1"/>
</dbReference>
<dbReference type="PANTHER" id="PTHR11452">
    <property type="entry name" value="ALPHA-GALACTOSIDASE/ALPHA-N-ACETYLGALACTOSAMINIDASE"/>
    <property type="match status" value="1"/>
</dbReference>
<dbReference type="Proteomes" id="UP001489004">
    <property type="component" value="Unassembled WGS sequence"/>
</dbReference>
<keyword evidence="4" id="KW-0732">Signal</keyword>
<dbReference type="CDD" id="cd14792">
    <property type="entry name" value="GH27"/>
    <property type="match status" value="1"/>
</dbReference>
<evidence type="ECO:0000313" key="11">
    <source>
        <dbReference type="Proteomes" id="UP001489004"/>
    </source>
</evidence>
<comment type="similarity">
    <text evidence="2 8">Belongs to the glycosyl hydrolase 27 family.</text>
</comment>
<dbReference type="InterPro" id="IPR013785">
    <property type="entry name" value="Aldolase_TIM"/>
</dbReference>
<dbReference type="Gene3D" id="2.60.40.1180">
    <property type="entry name" value="Golgi alpha-mannosidase II"/>
    <property type="match status" value="1"/>
</dbReference>